<comment type="caution">
    <text evidence="2">The sequence shown here is derived from an EMBL/GenBank/DDBJ whole genome shotgun (WGS) entry which is preliminary data.</text>
</comment>
<reference evidence="2 3" key="1">
    <citation type="submission" date="2015-06" db="EMBL/GenBank/DDBJ databases">
        <authorList>
            <person name="Ju K.-S."/>
            <person name="Doroghazi J.R."/>
            <person name="Metcalf W.W."/>
        </authorList>
    </citation>
    <scope>NUCLEOTIDE SEQUENCE [LARGE SCALE GENOMIC DNA]</scope>
    <source>
        <strain evidence="2 3">NRRL 3414</strain>
    </source>
</reference>
<dbReference type="Proteomes" id="UP000037432">
    <property type="component" value="Unassembled WGS sequence"/>
</dbReference>
<feature type="compositionally biased region" description="Acidic residues" evidence="1">
    <location>
        <begin position="86"/>
        <end position="100"/>
    </location>
</feature>
<feature type="region of interest" description="Disordered" evidence="1">
    <location>
        <begin position="1"/>
        <end position="102"/>
    </location>
</feature>
<evidence type="ECO:0000313" key="3">
    <source>
        <dbReference type="Proteomes" id="UP000037432"/>
    </source>
</evidence>
<evidence type="ECO:0000313" key="2">
    <source>
        <dbReference type="EMBL" id="KMS66791.1"/>
    </source>
</evidence>
<dbReference type="PATRIC" id="fig|1938.3.peg.1800"/>
<organism evidence="2 3">
    <name type="scientific">Streptomyces viridochromogenes</name>
    <dbReference type="NCBI Taxonomy" id="1938"/>
    <lineage>
        <taxon>Bacteria</taxon>
        <taxon>Bacillati</taxon>
        <taxon>Actinomycetota</taxon>
        <taxon>Actinomycetes</taxon>
        <taxon>Kitasatosporales</taxon>
        <taxon>Streptomycetaceae</taxon>
        <taxon>Streptomyces</taxon>
    </lineage>
</organism>
<feature type="compositionally biased region" description="Low complexity" evidence="1">
    <location>
        <begin position="57"/>
        <end position="85"/>
    </location>
</feature>
<sequence length="178" mass="19341">MTRPAATAGPRPGAVEAYGVKMRREYVPEPDQGDLSTEDIAQPSSNRDLGEDTGARPETPAFPGEATAAAGGGEAAAPAEKAATPAEEEPPQLLGTEDEESFRGRWETIQKEFVDDPRGAVHKADALVADVMQTLAATFADHKKNLEEQWNQGEEVNTEDLRTALRQYRSFFNRLLTT</sequence>
<proteinExistence type="predicted"/>
<gene>
    <name evidence="2" type="ORF">ACM01_44995</name>
</gene>
<dbReference type="AlphaFoldDB" id="A0A0J7YSY5"/>
<name>A0A0J7YSY5_STRVR</name>
<feature type="compositionally biased region" description="Low complexity" evidence="1">
    <location>
        <begin position="1"/>
        <end position="14"/>
    </location>
</feature>
<accession>A0A0J7YSY5</accession>
<protein>
    <submittedName>
        <fullName evidence="2">Uncharacterized protein</fullName>
    </submittedName>
</protein>
<evidence type="ECO:0000256" key="1">
    <source>
        <dbReference type="SAM" id="MobiDB-lite"/>
    </source>
</evidence>
<dbReference type="EMBL" id="LFNT01000135">
    <property type="protein sequence ID" value="KMS66791.1"/>
    <property type="molecule type" value="Genomic_DNA"/>
</dbReference>